<dbReference type="SUPFAM" id="SSF51366">
    <property type="entry name" value="Ribulose-phoshate binding barrel"/>
    <property type="match status" value="1"/>
</dbReference>
<dbReference type="EMBL" id="DSDM01000064">
    <property type="protein sequence ID" value="HDQ88720.1"/>
    <property type="molecule type" value="Genomic_DNA"/>
</dbReference>
<dbReference type="GO" id="GO:0046872">
    <property type="term" value="F:metal ion binding"/>
    <property type="evidence" value="ECO:0007669"/>
    <property type="project" value="UniProtKB-KW"/>
</dbReference>
<dbReference type="Proteomes" id="UP000886066">
    <property type="component" value="Unassembled WGS sequence"/>
</dbReference>
<evidence type="ECO:0008006" key="4">
    <source>
        <dbReference type="Google" id="ProtNLM"/>
    </source>
</evidence>
<dbReference type="InterPro" id="IPR013785">
    <property type="entry name" value="Aldolase_TIM"/>
</dbReference>
<dbReference type="Pfam" id="PF00834">
    <property type="entry name" value="Ribul_P_3_epim"/>
    <property type="match status" value="1"/>
</dbReference>
<keyword evidence="2" id="KW-0413">Isomerase</keyword>
<dbReference type="GO" id="GO:0005975">
    <property type="term" value="P:carbohydrate metabolic process"/>
    <property type="evidence" value="ECO:0007669"/>
    <property type="project" value="InterPro"/>
</dbReference>
<dbReference type="PANTHER" id="PTHR11749">
    <property type="entry name" value="RIBULOSE-5-PHOSPHATE-3-EPIMERASE"/>
    <property type="match status" value="1"/>
</dbReference>
<gene>
    <name evidence="3" type="ORF">ENN92_01065</name>
</gene>
<proteinExistence type="predicted"/>
<accession>A0A7C1HYW2</accession>
<dbReference type="GO" id="GO:0016857">
    <property type="term" value="F:racemase and epimerase activity, acting on carbohydrates and derivatives"/>
    <property type="evidence" value="ECO:0007669"/>
    <property type="project" value="InterPro"/>
</dbReference>
<dbReference type="Gene3D" id="3.20.20.70">
    <property type="entry name" value="Aldolase class I"/>
    <property type="match status" value="1"/>
</dbReference>
<protein>
    <recommendedName>
        <fullName evidence="4">Ribulose-phosphate 3-epimerase</fullName>
    </recommendedName>
</protein>
<evidence type="ECO:0000256" key="1">
    <source>
        <dbReference type="ARBA" id="ARBA00022723"/>
    </source>
</evidence>
<sequence>MAILDGIAPLIQIDLADGVLVEGKTYLDLEKILETVKKSQVELHFMVEDPLKYLEALQTMPGKDKVRKVSTQIVKDSPSEVLSSFLTKSKNMDLEEGLSLNPETPLTLLQPYIKNLNFIQFVAVTPGKQGGILQPETIEKITQARRLFPNTTLQVDGGIKKENIMEVLQAGVDNVVIGSGIFGERDPVSAYKEFVSIEKSYRNSANQD</sequence>
<organism evidence="3">
    <name type="scientific">candidate division WWE3 bacterium</name>
    <dbReference type="NCBI Taxonomy" id="2053526"/>
    <lineage>
        <taxon>Bacteria</taxon>
        <taxon>Katanobacteria</taxon>
    </lineage>
</organism>
<keyword evidence="1" id="KW-0479">Metal-binding</keyword>
<comment type="caution">
    <text evidence="3">The sequence shown here is derived from an EMBL/GenBank/DDBJ whole genome shotgun (WGS) entry which is preliminary data.</text>
</comment>
<name>A0A7C1HYW2_UNCKA</name>
<dbReference type="InterPro" id="IPR011060">
    <property type="entry name" value="RibuloseP-bd_barrel"/>
</dbReference>
<evidence type="ECO:0000313" key="3">
    <source>
        <dbReference type="EMBL" id="HDQ88720.1"/>
    </source>
</evidence>
<evidence type="ECO:0000256" key="2">
    <source>
        <dbReference type="ARBA" id="ARBA00023235"/>
    </source>
</evidence>
<reference evidence="3" key="1">
    <citation type="journal article" date="2020" name="mSystems">
        <title>Genome- and Community-Level Interaction Insights into Carbon Utilization and Element Cycling Functions of Hydrothermarchaeota in Hydrothermal Sediment.</title>
        <authorList>
            <person name="Zhou Z."/>
            <person name="Liu Y."/>
            <person name="Xu W."/>
            <person name="Pan J."/>
            <person name="Luo Z.H."/>
            <person name="Li M."/>
        </authorList>
    </citation>
    <scope>NUCLEOTIDE SEQUENCE [LARGE SCALE GENOMIC DNA]</scope>
    <source>
        <strain evidence="3">SpSt-1219</strain>
    </source>
</reference>
<dbReference type="InterPro" id="IPR000056">
    <property type="entry name" value="Ribul_P_3_epim-like"/>
</dbReference>
<dbReference type="AlphaFoldDB" id="A0A7C1HYW2"/>